<name>A0A314UUJ7_PRUYE</name>
<dbReference type="EMBL" id="PJQY01002978">
    <property type="protein sequence ID" value="PQM41185.1"/>
    <property type="molecule type" value="Genomic_DNA"/>
</dbReference>
<comment type="caution">
    <text evidence="2">The sequence shown here is derived from an EMBL/GenBank/DDBJ whole genome shotgun (WGS) entry which is preliminary data.</text>
</comment>
<keyword evidence="3" id="KW-1185">Reference proteome</keyword>
<keyword evidence="1" id="KW-1133">Transmembrane helix</keyword>
<keyword evidence="1" id="KW-0472">Membrane</keyword>
<proteinExistence type="predicted"/>
<dbReference type="AlphaFoldDB" id="A0A314UUJ7"/>
<evidence type="ECO:0000313" key="3">
    <source>
        <dbReference type="Proteomes" id="UP000250321"/>
    </source>
</evidence>
<evidence type="ECO:0000256" key="1">
    <source>
        <dbReference type="SAM" id="Phobius"/>
    </source>
</evidence>
<dbReference type="OrthoDB" id="1928026at2759"/>
<accession>A0A314UUJ7</accession>
<evidence type="ECO:0000313" key="2">
    <source>
        <dbReference type="EMBL" id="PQM41185.1"/>
    </source>
</evidence>
<dbReference type="Proteomes" id="UP000250321">
    <property type="component" value="Unassembled WGS sequence"/>
</dbReference>
<organism evidence="2 3">
    <name type="scientific">Prunus yedoensis var. nudiflora</name>
    <dbReference type="NCBI Taxonomy" id="2094558"/>
    <lineage>
        <taxon>Eukaryota</taxon>
        <taxon>Viridiplantae</taxon>
        <taxon>Streptophyta</taxon>
        <taxon>Embryophyta</taxon>
        <taxon>Tracheophyta</taxon>
        <taxon>Spermatophyta</taxon>
        <taxon>Magnoliopsida</taxon>
        <taxon>eudicotyledons</taxon>
        <taxon>Gunneridae</taxon>
        <taxon>Pentapetalae</taxon>
        <taxon>rosids</taxon>
        <taxon>fabids</taxon>
        <taxon>Rosales</taxon>
        <taxon>Rosaceae</taxon>
        <taxon>Amygdaloideae</taxon>
        <taxon>Amygdaleae</taxon>
        <taxon>Prunus</taxon>
    </lineage>
</organism>
<keyword evidence="1" id="KW-0812">Transmembrane</keyword>
<feature type="transmembrane region" description="Helical" evidence="1">
    <location>
        <begin position="12"/>
        <end position="31"/>
    </location>
</feature>
<sequence>MASSAARITFRILIIALVLLVLFYVGRPLYWKISATIHEIRENKQTVQQGLSKIARSSEIGGLVPRRRIRVPRRSGREECRVGHDPEAIAPPGFMKVLLSFRFLLSAFLCGNVNGDQMGLLFRSGLFE</sequence>
<gene>
    <name evidence="2" type="ORF">Pyn_22398</name>
</gene>
<reference evidence="2 3" key="1">
    <citation type="submission" date="2018-02" db="EMBL/GenBank/DDBJ databases">
        <title>Draft genome of wild Prunus yedoensis var. nudiflora.</title>
        <authorList>
            <person name="Baek S."/>
            <person name="Kim J.-H."/>
            <person name="Choi K."/>
            <person name="Kim G.-B."/>
            <person name="Cho A."/>
            <person name="Jang H."/>
            <person name="Shin C.-H."/>
            <person name="Yu H.-J."/>
            <person name="Mun J.-H."/>
        </authorList>
    </citation>
    <scope>NUCLEOTIDE SEQUENCE [LARGE SCALE GENOMIC DNA]</scope>
    <source>
        <strain evidence="3">cv. Jeju island</strain>
        <tissue evidence="2">Leaf</tissue>
    </source>
</reference>
<protein>
    <submittedName>
        <fullName evidence="2">Uncharacterized protein</fullName>
    </submittedName>
</protein>